<dbReference type="Proteomes" id="UP001528823">
    <property type="component" value="Unassembled WGS sequence"/>
</dbReference>
<evidence type="ECO:0000313" key="5">
    <source>
        <dbReference type="EMBL" id="MDE1465809.1"/>
    </source>
</evidence>
<evidence type="ECO:0000256" key="4">
    <source>
        <dbReference type="SAM" id="SignalP"/>
    </source>
</evidence>
<gene>
    <name evidence="5" type="ORF">ORQ98_27975</name>
</gene>
<keyword evidence="3 4" id="KW-0732">Signal</keyword>
<dbReference type="InterPro" id="IPR005318">
    <property type="entry name" value="OM_porin_bac"/>
</dbReference>
<dbReference type="Pfam" id="PF03573">
    <property type="entry name" value="OprD"/>
    <property type="match status" value="1"/>
</dbReference>
<protein>
    <submittedName>
        <fullName evidence="5">OprD family outer membrane porin</fullName>
    </submittedName>
</protein>
<evidence type="ECO:0000256" key="3">
    <source>
        <dbReference type="ARBA" id="ARBA00022729"/>
    </source>
</evidence>
<sequence>MRPFKCTALYPTILALFSFDVYAGENLTNHSKLNVLLRNVYFNRDGRDQDEYDNREWVQGLQVNFNSDYFADIIGFDASYYSAWELDSNGSNFTHLPVDKSSKYTEDSITLYGETNDISLLGQAYVKLKFGDDHLNFNLKHGRMRHDNNLIQGSNSRAIPSSVYGTTANINIHDLTLYGTYLTQGSWRNMGHFEHFKAGNKDINYIQNYGLAYELDNGLGFEYDIGESNSYLKGQQYKVYYSLNLTESTQLYLEGIHHQVNENGHVFVTIQSNIGTTNADGYKAKNTSFQSRLTIDQLTLKAAYQFTKDGDFLYDWDANSGYGGYNSVIPFWSDYAYKDEKATLIGFEYNFAKVGIPGLSLDASYRKGFGLDRNNNGIKLVHRAANEWGRAMTTVYEFQSPPLAGLKFKWVNFTHRSSRSLGNEDIDGNQVYLDYTFSIF</sequence>
<feature type="signal peptide" evidence="4">
    <location>
        <begin position="1"/>
        <end position="23"/>
    </location>
</feature>
<name>A0ABT5UL94_9GAMM</name>
<organism evidence="5 6">
    <name type="scientific">Spartinivicinus poritis</name>
    <dbReference type="NCBI Taxonomy" id="2994640"/>
    <lineage>
        <taxon>Bacteria</taxon>
        <taxon>Pseudomonadati</taxon>
        <taxon>Pseudomonadota</taxon>
        <taxon>Gammaproteobacteria</taxon>
        <taxon>Oceanospirillales</taxon>
        <taxon>Zooshikellaceae</taxon>
        <taxon>Spartinivicinus</taxon>
    </lineage>
</organism>
<dbReference type="PANTHER" id="PTHR34596">
    <property type="entry name" value="CHITOPORIN"/>
    <property type="match status" value="1"/>
</dbReference>
<evidence type="ECO:0000256" key="2">
    <source>
        <dbReference type="ARBA" id="ARBA00022448"/>
    </source>
</evidence>
<proteinExistence type="inferred from homology"/>
<comment type="similarity">
    <text evidence="1">Belongs to the outer membrane porin (Opr) (TC 1.B.25) family.</text>
</comment>
<dbReference type="Gene3D" id="2.40.160.10">
    <property type="entry name" value="Porin"/>
    <property type="match status" value="1"/>
</dbReference>
<comment type="caution">
    <text evidence="5">The sequence shown here is derived from an EMBL/GenBank/DDBJ whole genome shotgun (WGS) entry which is preliminary data.</text>
</comment>
<dbReference type="EMBL" id="JAPMOU010000087">
    <property type="protein sequence ID" value="MDE1465809.1"/>
    <property type="molecule type" value="Genomic_DNA"/>
</dbReference>
<reference evidence="5 6" key="1">
    <citation type="submission" date="2022-11" db="EMBL/GenBank/DDBJ databases">
        <title>Spartinivicinus poritis sp. nov., isolated from scleractinian coral Porites lutea.</title>
        <authorList>
            <person name="Zhang G."/>
            <person name="Cai L."/>
            <person name="Wei Q."/>
        </authorList>
    </citation>
    <scope>NUCLEOTIDE SEQUENCE [LARGE SCALE GENOMIC DNA]</scope>
    <source>
        <strain evidence="5 6">A2-2</strain>
    </source>
</reference>
<evidence type="ECO:0000256" key="1">
    <source>
        <dbReference type="ARBA" id="ARBA00009075"/>
    </source>
</evidence>
<dbReference type="PANTHER" id="PTHR34596:SF2">
    <property type="entry name" value="CHITOPORIN"/>
    <property type="match status" value="1"/>
</dbReference>
<keyword evidence="2" id="KW-0813">Transport</keyword>
<evidence type="ECO:0000313" key="6">
    <source>
        <dbReference type="Proteomes" id="UP001528823"/>
    </source>
</evidence>
<dbReference type="RefSeq" id="WP_274692112.1">
    <property type="nucleotide sequence ID" value="NZ_JAPMOU010000087.1"/>
</dbReference>
<dbReference type="InterPro" id="IPR023614">
    <property type="entry name" value="Porin_dom_sf"/>
</dbReference>
<feature type="chain" id="PRO_5047412746" evidence="4">
    <location>
        <begin position="24"/>
        <end position="440"/>
    </location>
</feature>
<accession>A0ABT5UL94</accession>
<keyword evidence="6" id="KW-1185">Reference proteome</keyword>